<dbReference type="PANTHER" id="PTHR34183:SF1">
    <property type="entry name" value="ENDOLYTIC PEPTIDOGLYCAN TRANSGLYCOSYLASE RLPA"/>
    <property type="match status" value="1"/>
</dbReference>
<comment type="function">
    <text evidence="3">Lytic transglycosylase with a strong preference for naked glycan strands that lack stem peptides.</text>
</comment>
<dbReference type="RefSeq" id="WP_089410068.1">
    <property type="nucleotide sequence ID" value="NZ_FZOU01000009.1"/>
</dbReference>
<reference evidence="7 8" key="1">
    <citation type="submission" date="2017-06" db="EMBL/GenBank/DDBJ databases">
        <authorList>
            <person name="Kim H.J."/>
            <person name="Triplett B.A."/>
        </authorList>
    </citation>
    <scope>NUCLEOTIDE SEQUENCE [LARGE SCALE GENOMIC DNA]</scope>
    <source>
        <strain evidence="7 8">DSM 18704</strain>
    </source>
</reference>
<dbReference type="InterPro" id="IPR034718">
    <property type="entry name" value="RlpA"/>
</dbReference>
<feature type="region of interest" description="Disordered" evidence="5">
    <location>
        <begin position="162"/>
        <end position="183"/>
    </location>
</feature>
<evidence type="ECO:0000259" key="6">
    <source>
        <dbReference type="Pfam" id="PF03330"/>
    </source>
</evidence>
<dbReference type="Gene3D" id="2.40.40.10">
    <property type="entry name" value="RlpA-like domain"/>
    <property type="match status" value="1"/>
</dbReference>
<dbReference type="EC" id="4.2.2.-" evidence="3"/>
<name>A0A239M3M5_9BACT</name>
<evidence type="ECO:0000313" key="8">
    <source>
        <dbReference type="Proteomes" id="UP000198356"/>
    </source>
</evidence>
<accession>A0A239M3M5</accession>
<evidence type="ECO:0000256" key="5">
    <source>
        <dbReference type="SAM" id="MobiDB-lite"/>
    </source>
</evidence>
<dbReference type="AlphaFoldDB" id="A0A239M3M5"/>
<dbReference type="InterPro" id="IPR009009">
    <property type="entry name" value="RlpA-like_DPBB"/>
</dbReference>
<protein>
    <recommendedName>
        <fullName evidence="3">Probable endolytic peptidoglycan transglycosylase RlpA</fullName>
        <ecNumber evidence="3">4.2.2.-</ecNumber>
    </recommendedName>
</protein>
<dbReference type="GO" id="GO:0071555">
    <property type="term" value="P:cell wall organization"/>
    <property type="evidence" value="ECO:0007669"/>
    <property type="project" value="UniProtKB-KW"/>
</dbReference>
<dbReference type="InterPro" id="IPR036908">
    <property type="entry name" value="RlpA-like_sf"/>
</dbReference>
<keyword evidence="1 3" id="KW-0456">Lyase</keyword>
<dbReference type="CDD" id="cd22268">
    <property type="entry name" value="DPBB_RlpA-like"/>
    <property type="match status" value="1"/>
</dbReference>
<sequence length="183" mass="19753">MLRFLKIDLIVACLAVASLWVVALPPLPPPPSSSPSAFAASVQTEFATQHHPLRAIQKFSSNLGLASWYGSVLDGHPTASGEIFDKDQLTACHRTLPFGTMVRVVDVTSGKSVVVKINDRGVLSPDRVIDLSSGAARELGILRAGIAKVRLEVLKNNWRQAKTEPQENATPVPLSEPAQDHPY</sequence>
<dbReference type="GO" id="GO:0008932">
    <property type="term" value="F:lytic endotransglycosylase activity"/>
    <property type="evidence" value="ECO:0007669"/>
    <property type="project" value="UniProtKB-UniRule"/>
</dbReference>
<dbReference type="InterPro" id="IPR012997">
    <property type="entry name" value="RplA"/>
</dbReference>
<dbReference type="GO" id="GO:0000270">
    <property type="term" value="P:peptidoglycan metabolic process"/>
    <property type="evidence" value="ECO:0007669"/>
    <property type="project" value="UniProtKB-UniRule"/>
</dbReference>
<dbReference type="SUPFAM" id="SSF50685">
    <property type="entry name" value="Barwin-like endoglucanases"/>
    <property type="match status" value="1"/>
</dbReference>
<keyword evidence="8" id="KW-1185">Reference proteome</keyword>
<evidence type="ECO:0000313" key="7">
    <source>
        <dbReference type="EMBL" id="SNT37220.1"/>
    </source>
</evidence>
<proteinExistence type="inferred from homology"/>
<feature type="domain" description="RlpA-like protein double-psi beta-barrel" evidence="6">
    <location>
        <begin position="64"/>
        <end position="150"/>
    </location>
</feature>
<dbReference type="Pfam" id="PF03330">
    <property type="entry name" value="DPBB_1"/>
    <property type="match status" value="1"/>
</dbReference>
<evidence type="ECO:0000256" key="4">
    <source>
        <dbReference type="RuleBase" id="RU003495"/>
    </source>
</evidence>
<keyword evidence="7" id="KW-0449">Lipoprotein</keyword>
<dbReference type="NCBIfam" id="TIGR00413">
    <property type="entry name" value="rlpA"/>
    <property type="match status" value="1"/>
</dbReference>
<dbReference type="HAMAP" id="MF_02071">
    <property type="entry name" value="RlpA"/>
    <property type="match status" value="1"/>
</dbReference>
<dbReference type="OrthoDB" id="9779128at2"/>
<evidence type="ECO:0000256" key="2">
    <source>
        <dbReference type="ARBA" id="ARBA00023316"/>
    </source>
</evidence>
<dbReference type="PANTHER" id="PTHR34183">
    <property type="entry name" value="ENDOLYTIC PEPTIDOGLYCAN TRANSGLYCOSYLASE RLPA"/>
    <property type="match status" value="1"/>
</dbReference>
<evidence type="ECO:0000256" key="3">
    <source>
        <dbReference type="HAMAP-Rule" id="MF_02071"/>
    </source>
</evidence>
<comment type="similarity">
    <text evidence="3 4">Belongs to the RlpA family.</text>
</comment>
<keyword evidence="2 3" id="KW-0961">Cell wall biogenesis/degradation</keyword>
<dbReference type="Proteomes" id="UP000198356">
    <property type="component" value="Unassembled WGS sequence"/>
</dbReference>
<gene>
    <name evidence="3" type="primary">rlpA</name>
    <name evidence="7" type="ORF">SAMN05421770_10988</name>
</gene>
<evidence type="ECO:0000256" key="1">
    <source>
        <dbReference type="ARBA" id="ARBA00023239"/>
    </source>
</evidence>
<organism evidence="7 8">
    <name type="scientific">Granulicella rosea</name>
    <dbReference type="NCBI Taxonomy" id="474952"/>
    <lineage>
        <taxon>Bacteria</taxon>
        <taxon>Pseudomonadati</taxon>
        <taxon>Acidobacteriota</taxon>
        <taxon>Terriglobia</taxon>
        <taxon>Terriglobales</taxon>
        <taxon>Acidobacteriaceae</taxon>
        <taxon>Granulicella</taxon>
    </lineage>
</organism>
<dbReference type="EMBL" id="FZOU01000009">
    <property type="protein sequence ID" value="SNT37220.1"/>
    <property type="molecule type" value="Genomic_DNA"/>
</dbReference>